<dbReference type="OrthoDB" id="3792931at2759"/>
<organism evidence="2">
    <name type="scientific">Mytilinidion resinicola</name>
    <dbReference type="NCBI Taxonomy" id="574789"/>
    <lineage>
        <taxon>Eukaryota</taxon>
        <taxon>Fungi</taxon>
        <taxon>Dikarya</taxon>
        <taxon>Ascomycota</taxon>
        <taxon>Pezizomycotina</taxon>
        <taxon>Dothideomycetes</taxon>
        <taxon>Pleosporomycetidae</taxon>
        <taxon>Mytilinidiales</taxon>
        <taxon>Mytilinidiaceae</taxon>
        <taxon>Mytilinidion</taxon>
    </lineage>
</organism>
<proteinExistence type="predicted"/>
<accession>A0A6A6XYH4</accession>
<evidence type="ECO:0000313" key="2">
    <source>
        <dbReference type="EMBL" id="KAF2801429.1"/>
    </source>
</evidence>
<evidence type="ECO:0000313" key="3">
    <source>
        <dbReference type="Proteomes" id="UP000504636"/>
    </source>
</evidence>
<dbReference type="InterPro" id="IPR032675">
    <property type="entry name" value="LRR_dom_sf"/>
</dbReference>
<feature type="compositionally biased region" description="Polar residues" evidence="1">
    <location>
        <begin position="51"/>
        <end position="60"/>
    </location>
</feature>
<feature type="region of interest" description="Disordered" evidence="1">
    <location>
        <begin position="16"/>
        <end position="60"/>
    </location>
</feature>
<dbReference type="SUPFAM" id="SSF52047">
    <property type="entry name" value="RNI-like"/>
    <property type="match status" value="1"/>
</dbReference>
<dbReference type="Gene3D" id="3.80.10.10">
    <property type="entry name" value="Ribonuclease Inhibitor"/>
    <property type="match status" value="1"/>
</dbReference>
<name>A0A6A6XYH4_9PEZI</name>
<reference evidence="4" key="3">
    <citation type="submission" date="2025-04" db="UniProtKB">
        <authorList>
            <consortium name="RefSeq"/>
        </authorList>
    </citation>
    <scope>IDENTIFICATION</scope>
    <source>
        <strain evidence="4">CBS 304.34</strain>
    </source>
</reference>
<dbReference type="Proteomes" id="UP000504636">
    <property type="component" value="Unplaced"/>
</dbReference>
<keyword evidence="3" id="KW-1185">Reference proteome</keyword>
<dbReference type="RefSeq" id="XP_033568393.1">
    <property type="nucleotide sequence ID" value="XM_033722589.1"/>
</dbReference>
<evidence type="ECO:0008006" key="5">
    <source>
        <dbReference type="Google" id="ProtNLM"/>
    </source>
</evidence>
<reference evidence="2 4" key="1">
    <citation type="journal article" date="2020" name="Stud. Mycol.">
        <title>101 Dothideomycetes genomes: a test case for predicting lifestyles and emergence of pathogens.</title>
        <authorList>
            <person name="Haridas S."/>
            <person name="Albert R."/>
            <person name="Binder M."/>
            <person name="Bloem J."/>
            <person name="Labutti K."/>
            <person name="Salamov A."/>
            <person name="Andreopoulos B."/>
            <person name="Baker S."/>
            <person name="Barry K."/>
            <person name="Bills G."/>
            <person name="Bluhm B."/>
            <person name="Cannon C."/>
            <person name="Castanera R."/>
            <person name="Culley D."/>
            <person name="Daum C."/>
            <person name="Ezra D."/>
            <person name="Gonzalez J."/>
            <person name="Henrissat B."/>
            <person name="Kuo A."/>
            <person name="Liang C."/>
            <person name="Lipzen A."/>
            <person name="Lutzoni F."/>
            <person name="Magnuson J."/>
            <person name="Mondo S."/>
            <person name="Nolan M."/>
            <person name="Ohm R."/>
            <person name="Pangilinan J."/>
            <person name="Park H.-J."/>
            <person name="Ramirez L."/>
            <person name="Alfaro M."/>
            <person name="Sun H."/>
            <person name="Tritt A."/>
            <person name="Yoshinaga Y."/>
            <person name="Zwiers L.-H."/>
            <person name="Turgeon B."/>
            <person name="Goodwin S."/>
            <person name="Spatafora J."/>
            <person name="Crous P."/>
            <person name="Grigoriev I."/>
        </authorList>
    </citation>
    <scope>NUCLEOTIDE SEQUENCE</scope>
    <source>
        <strain evidence="2 4">CBS 304.34</strain>
    </source>
</reference>
<dbReference type="EMBL" id="MU003730">
    <property type="protein sequence ID" value="KAF2801429.1"/>
    <property type="molecule type" value="Genomic_DNA"/>
</dbReference>
<reference evidence="4" key="2">
    <citation type="submission" date="2020-04" db="EMBL/GenBank/DDBJ databases">
        <authorList>
            <consortium name="NCBI Genome Project"/>
        </authorList>
    </citation>
    <scope>NUCLEOTIDE SEQUENCE</scope>
    <source>
        <strain evidence="4">CBS 304.34</strain>
    </source>
</reference>
<gene>
    <name evidence="2 4" type="ORF">BDZ99DRAFT_483673</name>
</gene>
<sequence>MYPYLNEKWSNKFWRKDKKKKSSPEAPLAALRIPLGHEEKSQDEPIAALDGSSSEPHQWATPEQNIHERFPLLSEASEQVICRARTKYKDMGDVLDDAFVKVLEQKLFYTTTSSMDILREISESIFASRITTLSLCGLQFATDAKPPRPWYNGLFTRQDKQYPKKEDWKDCKLRGQDQAKLRESGQYIEGLRIALAKFTNLKHVRYFPTSPDRVGGSWLNMAILDIDKDWLGSSYGYTSRVMWVRDDKYLYSTRHYDLKDLFAALHAAGTKLESFTTPSFGNQADWQTIGEGRLEVVDLKHFATIFQNLKELRLNLRSWDYFNRGHNMRKILQECPALEMLELSFFADDDDDSPEVFRPLNEYGVGLGAVPMPHLQELRLAFDAGTCTTKENILELFNGPVTGLRSVRKLGLAYVTLNNNEWDELLLKLSTLLELEDLLLISPRKGWFPKYSEATKFSNEFLGGVARKVQIHHDEQPFVAKEEWVKQGQRVQYKSFAIFD</sequence>
<evidence type="ECO:0000256" key="1">
    <source>
        <dbReference type="SAM" id="MobiDB-lite"/>
    </source>
</evidence>
<evidence type="ECO:0000313" key="4">
    <source>
        <dbReference type="RefSeq" id="XP_033568393.1"/>
    </source>
</evidence>
<dbReference type="AlphaFoldDB" id="A0A6A6XYH4"/>
<protein>
    <recommendedName>
        <fullName evidence="5">RNI-like protein</fullName>
    </recommendedName>
</protein>
<dbReference type="GeneID" id="54463482"/>